<evidence type="ECO:0000256" key="9">
    <source>
        <dbReference type="ARBA" id="ARBA00078884"/>
    </source>
</evidence>
<evidence type="ECO:0000256" key="2">
    <source>
        <dbReference type="ARBA" id="ARBA00011738"/>
    </source>
</evidence>
<comment type="subunit">
    <text evidence="2">Homodimer.</text>
</comment>
<dbReference type="SUPFAM" id="SSF52418">
    <property type="entry name" value="Nucleoside phosphorylase/phosphoribosyltransferase catalytic domain"/>
    <property type="match status" value="1"/>
</dbReference>
<dbReference type="STRING" id="1797.RMCT_0641"/>
<name>A0A100XBR2_MYCTH</name>
<dbReference type="GO" id="GO:0009032">
    <property type="term" value="F:thymidine phosphorylase activity"/>
    <property type="evidence" value="ECO:0007669"/>
    <property type="project" value="UniProtKB-EC"/>
</dbReference>
<dbReference type="RefSeq" id="WP_003928127.1">
    <property type="nucleotide sequence ID" value="NZ_BCTB01000003.1"/>
</dbReference>
<dbReference type="InterPro" id="IPR036566">
    <property type="entry name" value="PYNP-like_C_sf"/>
</dbReference>
<evidence type="ECO:0000256" key="8">
    <source>
        <dbReference type="ARBA" id="ARBA00073594"/>
    </source>
</evidence>
<keyword evidence="5" id="KW-0808">Transferase</keyword>
<dbReference type="SMART" id="SM00941">
    <property type="entry name" value="PYNP_C"/>
    <property type="match status" value="1"/>
</dbReference>
<evidence type="ECO:0000313" key="12">
    <source>
        <dbReference type="Proteomes" id="UP000069654"/>
    </source>
</evidence>
<dbReference type="GO" id="GO:0005829">
    <property type="term" value="C:cytosol"/>
    <property type="evidence" value="ECO:0007669"/>
    <property type="project" value="TreeGrafter"/>
</dbReference>
<proteinExistence type="inferred from homology"/>
<protein>
    <recommendedName>
        <fullName evidence="8">Thymidine phosphorylase</fullName>
        <ecNumber evidence="3">2.4.2.4</ecNumber>
    </recommendedName>
    <alternativeName>
        <fullName evidence="9">TdRPase</fullName>
    </alternativeName>
</protein>
<comment type="similarity">
    <text evidence="1">Belongs to the thymidine/pyrimidine-nucleoside phosphorylase family.</text>
</comment>
<evidence type="ECO:0000259" key="10">
    <source>
        <dbReference type="SMART" id="SM00941"/>
    </source>
</evidence>
<dbReference type="Gene3D" id="3.90.1170.30">
    <property type="entry name" value="Pyrimidine nucleoside phosphorylase-like, C-terminal domain"/>
    <property type="match status" value="1"/>
</dbReference>
<dbReference type="PROSITE" id="PS00647">
    <property type="entry name" value="THYMID_PHOSPHORYLASE"/>
    <property type="match status" value="1"/>
</dbReference>
<dbReference type="InterPro" id="IPR018090">
    <property type="entry name" value="Pyrmidine_PPas_bac/euk"/>
</dbReference>
<dbReference type="InterPro" id="IPR035902">
    <property type="entry name" value="Nuc_phospho_transferase"/>
</dbReference>
<dbReference type="Gene3D" id="3.40.1030.10">
    <property type="entry name" value="Nucleoside phosphorylase/phosphoribosyltransferase catalytic domain"/>
    <property type="match status" value="1"/>
</dbReference>
<organism evidence="11 12">
    <name type="scientific">Mycolicibacterium thermoresistibile</name>
    <name type="common">Mycobacterium thermoresistibile</name>
    <dbReference type="NCBI Taxonomy" id="1797"/>
    <lineage>
        <taxon>Bacteria</taxon>
        <taxon>Bacillati</taxon>
        <taxon>Actinomycetota</taxon>
        <taxon>Actinomycetes</taxon>
        <taxon>Mycobacteriales</taxon>
        <taxon>Mycobacteriaceae</taxon>
        <taxon>Mycolicibacterium</taxon>
    </lineage>
</organism>
<dbReference type="OrthoDB" id="9763887at2"/>
<evidence type="ECO:0000313" key="11">
    <source>
        <dbReference type="EMBL" id="GAT13670.1"/>
    </source>
</evidence>
<dbReference type="NCBIfam" id="TIGR02644">
    <property type="entry name" value="Y_phosphoryl"/>
    <property type="match status" value="1"/>
</dbReference>
<dbReference type="GO" id="GO:0006206">
    <property type="term" value="P:pyrimidine nucleobase metabolic process"/>
    <property type="evidence" value="ECO:0007669"/>
    <property type="project" value="InterPro"/>
</dbReference>
<comment type="caution">
    <text evidence="11">The sequence shown here is derived from an EMBL/GenBank/DDBJ whole genome shotgun (WGS) entry which is preliminary data.</text>
</comment>
<evidence type="ECO:0000256" key="1">
    <source>
        <dbReference type="ARBA" id="ARBA00006915"/>
    </source>
</evidence>
<dbReference type="GO" id="GO:0004645">
    <property type="term" value="F:1,4-alpha-oligoglucan phosphorylase activity"/>
    <property type="evidence" value="ECO:0007669"/>
    <property type="project" value="InterPro"/>
</dbReference>
<reference evidence="11 12" key="1">
    <citation type="journal article" date="2016" name="Genome Announc.">
        <title>Draft Genome Sequences of Five Rapidly Growing Mycobacterium Species, M. thermoresistibile, M. fortuitum subsp. acetamidolyticum, M. canariasense, M. brisbanense, and M. novocastrense.</title>
        <authorList>
            <person name="Katahira K."/>
            <person name="Ogura Y."/>
            <person name="Gotoh Y."/>
            <person name="Hayashi T."/>
        </authorList>
    </citation>
    <scope>NUCLEOTIDE SEQUENCE [LARGE SCALE GENOMIC DNA]</scope>
    <source>
        <strain evidence="11 12">JCM6362</strain>
    </source>
</reference>
<evidence type="ECO:0000256" key="7">
    <source>
        <dbReference type="ARBA" id="ARBA00056338"/>
    </source>
</evidence>
<reference evidence="12" key="2">
    <citation type="submission" date="2016-02" db="EMBL/GenBank/DDBJ databases">
        <title>Draft genome sequence of five rapidly growing Mycobacterium species.</title>
        <authorList>
            <person name="Katahira K."/>
            <person name="Gotou Y."/>
            <person name="Iida K."/>
            <person name="Ogura Y."/>
            <person name="Hayashi T."/>
        </authorList>
    </citation>
    <scope>NUCLEOTIDE SEQUENCE [LARGE SCALE GENOMIC DNA]</scope>
    <source>
        <strain evidence="12">JCM6362</strain>
    </source>
</reference>
<sequence>MTRATFHASGAGSAFDAPTVIRIKRDGGVLSDEAIDWVIDAYTHGRIADEQMSALLMAIFLRGMTGPEIARWTSAMVASGERFDFTDLRRDGRPLALVDKHSTGGVGDKITIPLVPVVMACGGAVPQAAGRGLGHTGGTLDKLESIPGFSAELTQAQIRRQLEEIGGAIFAAGELAPADRKMYALRDVTATVDSLPLIASSVMSKKIAEGTRALVLDTKVGSGAFLKTEAEARELARTMIDLGTAHGLVTRALLTDMHRPLGAAVGNAVEVAESVEVLAGGGPSDVVELTLALAAEMLDAAGIDGEDPADTLRDGSAMDAYRALINAQGGDPDASLPRGAHTETVTAPRSGTMGDLDAMAVGMAVWRLGAGRSAPGEQVQHGAGLRIHRRPGDPVAAGEPLFTLYTDTPERFEAAIAELDGGFSVGDTAPDRRPLIIDRVV</sequence>
<dbReference type="Pfam" id="PF00591">
    <property type="entry name" value="Glycos_transf_3"/>
    <property type="match status" value="1"/>
</dbReference>
<dbReference type="Proteomes" id="UP000069654">
    <property type="component" value="Unassembled WGS sequence"/>
</dbReference>
<dbReference type="PANTHER" id="PTHR10515:SF0">
    <property type="entry name" value="THYMIDINE PHOSPHORYLASE"/>
    <property type="match status" value="1"/>
</dbReference>
<dbReference type="FunFam" id="1.20.970.10:FF:000004">
    <property type="entry name" value="Thymidine phosphorylase"/>
    <property type="match status" value="1"/>
</dbReference>
<comment type="function">
    <text evidence="7">The enzymes which catalyze the reversible phosphorolysis of pyrimidine nucleosides are involved in the degradation of these compounds and in their utilization as carbon and energy sources, or in the rescue of pyrimidine bases for nucleotide synthesis.</text>
</comment>
<dbReference type="Gene3D" id="1.20.970.10">
    <property type="entry name" value="Transferase, Pyrimidine Nucleoside Phosphorylase, Chain C"/>
    <property type="match status" value="1"/>
</dbReference>
<dbReference type="InterPro" id="IPR000312">
    <property type="entry name" value="Glycosyl_Trfase_fam3"/>
</dbReference>
<dbReference type="AlphaFoldDB" id="A0A100XBR2"/>
<gene>
    <name evidence="11" type="ORF">RMCT_0641</name>
</gene>
<feature type="domain" description="Pyrimidine nucleoside phosphorylase C-terminal" evidence="10">
    <location>
        <begin position="352"/>
        <end position="426"/>
    </location>
</feature>
<evidence type="ECO:0000256" key="4">
    <source>
        <dbReference type="ARBA" id="ARBA00022676"/>
    </source>
</evidence>
<dbReference type="NCBIfam" id="NF004490">
    <property type="entry name" value="PRK05820.1"/>
    <property type="match status" value="1"/>
</dbReference>
<dbReference type="PIRSF" id="PIRSF000478">
    <property type="entry name" value="TP_PyNP"/>
    <property type="match status" value="1"/>
</dbReference>
<dbReference type="FunFam" id="3.40.1030.10:FF:000003">
    <property type="entry name" value="Pyrimidine-nucleoside phosphorylase"/>
    <property type="match status" value="1"/>
</dbReference>
<dbReference type="InterPro" id="IPR036320">
    <property type="entry name" value="Glycosyl_Trfase_fam3_N_dom_sf"/>
</dbReference>
<accession>A0A100XBR2</accession>
<keyword evidence="4" id="KW-0328">Glycosyltransferase</keyword>
<dbReference type="FunFam" id="3.90.1170.30:FF:000005">
    <property type="entry name" value="Thymidine phosphorylase"/>
    <property type="match status" value="1"/>
</dbReference>
<dbReference type="EC" id="2.4.2.4" evidence="3"/>
<evidence type="ECO:0000256" key="6">
    <source>
        <dbReference type="ARBA" id="ARBA00048550"/>
    </source>
</evidence>
<dbReference type="InterPro" id="IPR017459">
    <property type="entry name" value="Glycosyl_Trfase_fam3_N_dom"/>
</dbReference>
<dbReference type="SUPFAM" id="SSF54680">
    <property type="entry name" value="Pyrimidine nucleoside phosphorylase C-terminal domain"/>
    <property type="match status" value="1"/>
</dbReference>
<dbReference type="InterPro" id="IPR000053">
    <property type="entry name" value="Thymidine/pyrmidine_PPase"/>
</dbReference>
<comment type="catalytic activity">
    <reaction evidence="6">
        <text>thymidine + phosphate = 2-deoxy-alpha-D-ribose 1-phosphate + thymine</text>
        <dbReference type="Rhea" id="RHEA:16037"/>
        <dbReference type="ChEBI" id="CHEBI:17748"/>
        <dbReference type="ChEBI" id="CHEBI:17821"/>
        <dbReference type="ChEBI" id="CHEBI:43474"/>
        <dbReference type="ChEBI" id="CHEBI:57259"/>
        <dbReference type="EC" id="2.4.2.4"/>
    </reaction>
</comment>
<evidence type="ECO:0000256" key="3">
    <source>
        <dbReference type="ARBA" id="ARBA00011892"/>
    </source>
</evidence>
<dbReference type="EMBL" id="BCTB01000003">
    <property type="protein sequence ID" value="GAT13670.1"/>
    <property type="molecule type" value="Genomic_DNA"/>
</dbReference>
<dbReference type="Pfam" id="PF02885">
    <property type="entry name" value="Glycos_trans_3N"/>
    <property type="match status" value="1"/>
</dbReference>
<dbReference type="SUPFAM" id="SSF47648">
    <property type="entry name" value="Nucleoside phosphorylase/phosphoribosyltransferase N-terminal domain"/>
    <property type="match status" value="1"/>
</dbReference>
<dbReference type="Pfam" id="PF07831">
    <property type="entry name" value="PYNP_C"/>
    <property type="match status" value="1"/>
</dbReference>
<dbReference type="InterPro" id="IPR017872">
    <property type="entry name" value="Pyrmidine_PPase_CS"/>
</dbReference>
<dbReference type="InterPro" id="IPR013102">
    <property type="entry name" value="PYNP_C"/>
</dbReference>
<dbReference type="GO" id="GO:0006213">
    <property type="term" value="P:pyrimidine nucleoside metabolic process"/>
    <property type="evidence" value="ECO:0007669"/>
    <property type="project" value="InterPro"/>
</dbReference>
<evidence type="ECO:0000256" key="5">
    <source>
        <dbReference type="ARBA" id="ARBA00022679"/>
    </source>
</evidence>
<dbReference type="OMA" id="VWGGATN"/>
<dbReference type="PANTHER" id="PTHR10515">
    <property type="entry name" value="THYMIDINE PHOSPHORYLASE"/>
    <property type="match status" value="1"/>
</dbReference>